<feature type="region of interest" description="Disordered" evidence="11">
    <location>
        <begin position="824"/>
        <end position="859"/>
    </location>
</feature>
<evidence type="ECO:0000256" key="8">
    <source>
        <dbReference type="ARBA" id="ARBA00023125"/>
    </source>
</evidence>
<dbReference type="InterPro" id="IPR005733">
    <property type="entry name" value="TopoI_bac-type"/>
</dbReference>
<dbReference type="InterPro" id="IPR013824">
    <property type="entry name" value="Topo_IA_cen_sub1"/>
</dbReference>
<keyword evidence="4" id="KW-0863">Zinc-finger</keyword>
<accession>A0A397P4N7</accession>
<dbReference type="OrthoDB" id="9804262at2"/>
<dbReference type="SMART" id="SM00437">
    <property type="entry name" value="TOP1Ac"/>
    <property type="match status" value="1"/>
</dbReference>
<dbReference type="Gene3D" id="1.10.290.10">
    <property type="entry name" value="Topoisomerase I, domain 4"/>
    <property type="match status" value="1"/>
</dbReference>
<dbReference type="InterPro" id="IPR028612">
    <property type="entry name" value="Topoisom_1_IA"/>
</dbReference>
<protein>
    <recommendedName>
        <fullName evidence="10">DNA topoisomerase 1</fullName>
        <ecNumber evidence="10">5.6.2.1</ecNumber>
    </recommendedName>
    <alternativeName>
        <fullName evidence="10">DNA topoisomerase I</fullName>
    </alternativeName>
</protein>
<evidence type="ECO:0000256" key="10">
    <source>
        <dbReference type="HAMAP-Rule" id="MF_00952"/>
    </source>
</evidence>
<dbReference type="Gene3D" id="1.10.460.10">
    <property type="entry name" value="Topoisomerase I, domain 2"/>
    <property type="match status" value="1"/>
</dbReference>
<keyword evidence="5" id="KW-0862">Zinc</keyword>
<comment type="similarity">
    <text evidence="2 10">Belongs to the type IA topoisomerase family.</text>
</comment>
<name>A0A397P4N7_9SPHN</name>
<keyword evidence="7 10" id="KW-0799">Topoisomerase</keyword>
<dbReference type="PRINTS" id="PR00417">
    <property type="entry name" value="PRTPISMRASEI"/>
</dbReference>
<feature type="site" description="Interaction with DNA" evidence="10">
    <location>
        <position position="144"/>
    </location>
</feature>
<keyword evidence="6" id="KW-0460">Magnesium</keyword>
<dbReference type="GO" id="GO:0003917">
    <property type="term" value="F:DNA topoisomerase type I (single strand cut, ATP-independent) activity"/>
    <property type="evidence" value="ECO:0007669"/>
    <property type="project" value="UniProtKB-UniRule"/>
</dbReference>
<dbReference type="PROSITE" id="PS52039">
    <property type="entry name" value="TOPO_IA_2"/>
    <property type="match status" value="1"/>
</dbReference>
<dbReference type="GO" id="GO:0005694">
    <property type="term" value="C:chromosome"/>
    <property type="evidence" value="ECO:0007669"/>
    <property type="project" value="InterPro"/>
</dbReference>
<dbReference type="EMBL" id="QXDC01000003">
    <property type="protein sequence ID" value="RIA44212.1"/>
    <property type="molecule type" value="Genomic_DNA"/>
</dbReference>
<feature type="region of interest" description="Disordered" evidence="11">
    <location>
        <begin position="332"/>
        <end position="354"/>
    </location>
</feature>
<feature type="domain" description="Topo IA-type catalytic" evidence="13">
    <location>
        <begin position="130"/>
        <end position="563"/>
    </location>
</feature>
<dbReference type="SUPFAM" id="SSF57783">
    <property type="entry name" value="Zinc beta-ribbon"/>
    <property type="match status" value="1"/>
</dbReference>
<evidence type="ECO:0000313" key="14">
    <source>
        <dbReference type="EMBL" id="RIA44212.1"/>
    </source>
</evidence>
<dbReference type="GO" id="GO:0003677">
    <property type="term" value="F:DNA binding"/>
    <property type="evidence" value="ECO:0007669"/>
    <property type="project" value="UniProtKB-KW"/>
</dbReference>
<dbReference type="AlphaFoldDB" id="A0A397P4N7"/>
<dbReference type="InterPro" id="IPR023406">
    <property type="entry name" value="Topo_IA_AS"/>
</dbReference>
<feature type="region of interest" description="Disordered" evidence="11">
    <location>
        <begin position="635"/>
        <end position="656"/>
    </location>
</feature>
<dbReference type="Pfam" id="PF01131">
    <property type="entry name" value="Topoisom_bac"/>
    <property type="match status" value="1"/>
</dbReference>
<feature type="compositionally biased region" description="Basic and acidic residues" evidence="11">
    <location>
        <begin position="335"/>
        <end position="354"/>
    </location>
</feature>
<dbReference type="Pfam" id="PF01396">
    <property type="entry name" value="Zn_ribbon_Top1"/>
    <property type="match status" value="1"/>
</dbReference>
<feature type="site" description="Interaction with DNA" evidence="10">
    <location>
        <position position="31"/>
    </location>
</feature>
<dbReference type="InterPro" id="IPR013825">
    <property type="entry name" value="Topo_IA_cen_sub2"/>
</dbReference>
<feature type="site" description="Interaction with DNA" evidence="10">
    <location>
        <position position="295"/>
    </location>
</feature>
<feature type="compositionally biased region" description="Basic and acidic residues" evidence="11">
    <location>
        <begin position="433"/>
        <end position="456"/>
    </location>
</feature>
<dbReference type="InterPro" id="IPR000380">
    <property type="entry name" value="Topo_IA"/>
</dbReference>
<dbReference type="InterPro" id="IPR025589">
    <property type="entry name" value="Toprim_C_rpt"/>
</dbReference>
<sequence length="859" mass="94203">MQLVIVESPAKAKTIEKYLGGDYRVLASYGHVRDLPAKDGSVNPDDGFAMDWENYADKAKQLKAITDEAKKADRLILATDPDREGEAISWHVQEVLAKRKALPKTVDRVTFNAITKQAVTEAMKAPRALDTDLIDAYRARRALDYLVGFTLSPVLWRKLPGAKSAGRVQSVALRLIVEREREIEGFSPQEYWSITAHLEADGQGFDARLVRWNGDRIDRLTIGDEAQAKAAKQAVLDGNFTVESVETKPATRNPPPPFTTSTLQQEAARKLGFSASHTMRIAQGLYEDGAITYMRTDGVQMDGSAISAARRAVADRYDASYVPDKPRQYQTKAKNAQEAHEAIRPTDFGKDRAGSGDHARLYDLIWKRALASQMASARMERTTVELAEGTGRTALRATGQVVLFPGYLALYEEGSDDKGFVGGSGQQADAADDDSKRLPRLREGDKPAKKGVDAEQHFTQPPPRFSEASLVKRLEELGIGRPSTYASIIQVLKDRAYVRIEKNRFFAEESGRLLTAFLERFFEKYVAYDFTADLEDELDDVSGGRAAWQAVLESFWRDFKPRTSEVMDFKPSEVTAELDKFLENYLFPANADGSDPRLCPNCGEGRLALRGGRYGAFVACSNYPECKYTRAFAQPGGPGAEDSTPEALGSDPETGLPVERKVGRFGPYLQLGEGKEAKRASIPKDMGDLDLEIALKLLSLPRVIGNHPETGLPIEAAIGRYGPYLKHDGKYARLGSTAEVFETGMNAAVVKLAEAAEKGPRARGSREPLKVLGKHPRTEAEIRLMEGRYGAYVTDGTTNATLPKSIEKEALTLEEAAQLIDARAAAGPAKKGRKAAKKPAAKKKAPAKKKAAPNKVAAE</sequence>
<feature type="compositionally biased region" description="Basic residues" evidence="11">
    <location>
        <begin position="830"/>
        <end position="852"/>
    </location>
</feature>
<proteinExistence type="inferred from homology"/>
<dbReference type="CDD" id="cd00186">
    <property type="entry name" value="TOP1Ac"/>
    <property type="match status" value="1"/>
</dbReference>
<keyword evidence="8 10" id="KW-0238">DNA-binding</keyword>
<dbReference type="CDD" id="cd03363">
    <property type="entry name" value="TOPRIM_TopoIA_TopoI"/>
    <property type="match status" value="1"/>
</dbReference>
<comment type="caution">
    <text evidence="14">The sequence shown here is derived from an EMBL/GenBank/DDBJ whole genome shotgun (WGS) entry which is preliminary data.</text>
</comment>
<dbReference type="PROSITE" id="PS50880">
    <property type="entry name" value="TOPRIM"/>
    <property type="match status" value="1"/>
</dbReference>
<reference evidence="14 15" key="1">
    <citation type="submission" date="2018-08" db="EMBL/GenBank/DDBJ databases">
        <title>Genomic Encyclopedia of Type Strains, Phase IV (KMG-IV): sequencing the most valuable type-strain genomes for metagenomic binning, comparative biology and taxonomic classification.</title>
        <authorList>
            <person name="Goeker M."/>
        </authorList>
    </citation>
    <scope>NUCLEOTIDE SEQUENCE [LARGE SCALE GENOMIC DNA]</scope>
    <source>
        <strain evidence="14 15">DSM 25527</strain>
    </source>
</reference>
<dbReference type="InterPro" id="IPR023405">
    <property type="entry name" value="Topo_IA_core_domain"/>
</dbReference>
<evidence type="ECO:0000256" key="9">
    <source>
        <dbReference type="ARBA" id="ARBA00023235"/>
    </source>
</evidence>
<evidence type="ECO:0000256" key="1">
    <source>
        <dbReference type="ARBA" id="ARBA00000213"/>
    </source>
</evidence>
<dbReference type="InterPro" id="IPR013497">
    <property type="entry name" value="Topo_IA_cen"/>
</dbReference>
<dbReference type="GO" id="GO:0006265">
    <property type="term" value="P:DNA topological change"/>
    <property type="evidence" value="ECO:0007669"/>
    <property type="project" value="UniProtKB-UniRule"/>
</dbReference>
<evidence type="ECO:0000259" key="12">
    <source>
        <dbReference type="PROSITE" id="PS50880"/>
    </source>
</evidence>
<keyword evidence="9 10" id="KW-0413">Isomerase</keyword>
<keyword evidence="3" id="KW-0479">Metal-binding</keyword>
<evidence type="ECO:0000256" key="6">
    <source>
        <dbReference type="ARBA" id="ARBA00022842"/>
    </source>
</evidence>
<dbReference type="PANTHER" id="PTHR42785">
    <property type="entry name" value="DNA TOPOISOMERASE, TYPE IA, CORE"/>
    <property type="match status" value="1"/>
</dbReference>
<comment type="catalytic activity">
    <reaction evidence="1 10">
        <text>ATP-independent breakage of single-stranded DNA, followed by passage and rejoining.</text>
        <dbReference type="EC" id="5.6.2.1"/>
    </reaction>
</comment>
<dbReference type="InterPro" id="IPR013826">
    <property type="entry name" value="Topo_IA_cen_sub3"/>
</dbReference>
<dbReference type="Pfam" id="PF01751">
    <property type="entry name" value="Toprim"/>
    <property type="match status" value="1"/>
</dbReference>
<feature type="active site" description="O-(5'-phospho-DNA)-tyrosine intermediate" evidence="10">
    <location>
        <position position="293"/>
    </location>
</feature>
<dbReference type="NCBIfam" id="TIGR01051">
    <property type="entry name" value="topA_bact"/>
    <property type="match status" value="1"/>
</dbReference>
<organism evidence="14 15">
    <name type="scientific">Hephaestia caeni</name>
    <dbReference type="NCBI Taxonomy" id="645617"/>
    <lineage>
        <taxon>Bacteria</taxon>
        <taxon>Pseudomonadati</taxon>
        <taxon>Pseudomonadota</taxon>
        <taxon>Alphaproteobacteria</taxon>
        <taxon>Sphingomonadales</taxon>
        <taxon>Sphingomonadaceae</taxon>
        <taxon>Hephaestia</taxon>
    </lineage>
</organism>
<dbReference type="Gene3D" id="3.30.65.10">
    <property type="entry name" value="Bacterial Topoisomerase I, domain 1"/>
    <property type="match status" value="1"/>
</dbReference>
<dbReference type="Gene3D" id="3.40.50.140">
    <property type="match status" value="1"/>
</dbReference>
<comment type="caution">
    <text evidence="10">Lacks conserved residue(s) required for the propagation of feature annotation.</text>
</comment>
<keyword evidence="15" id="KW-1185">Reference proteome</keyword>
<feature type="site" description="Interaction with DNA" evidence="10">
    <location>
        <position position="156"/>
    </location>
</feature>
<dbReference type="InterPro" id="IPR013498">
    <property type="entry name" value="Topo_IA_Znf"/>
</dbReference>
<evidence type="ECO:0000256" key="3">
    <source>
        <dbReference type="ARBA" id="ARBA00022723"/>
    </source>
</evidence>
<evidence type="ECO:0000256" key="2">
    <source>
        <dbReference type="ARBA" id="ARBA00009446"/>
    </source>
</evidence>
<dbReference type="EC" id="5.6.2.1" evidence="10"/>
<feature type="domain" description="Toprim" evidence="12">
    <location>
        <begin position="1"/>
        <end position="114"/>
    </location>
</feature>
<evidence type="ECO:0000259" key="13">
    <source>
        <dbReference type="PROSITE" id="PS52039"/>
    </source>
</evidence>
<feature type="region of interest" description="Interaction with DNA" evidence="10">
    <location>
        <begin position="164"/>
        <end position="169"/>
    </location>
</feature>
<dbReference type="SMART" id="SM00493">
    <property type="entry name" value="TOPRIM"/>
    <property type="match status" value="1"/>
</dbReference>
<evidence type="ECO:0000256" key="11">
    <source>
        <dbReference type="SAM" id="MobiDB-lite"/>
    </source>
</evidence>
<dbReference type="InterPro" id="IPR034149">
    <property type="entry name" value="TOPRIM_TopoI"/>
</dbReference>
<feature type="site" description="Interaction with DNA" evidence="10">
    <location>
        <position position="141"/>
    </location>
</feature>
<evidence type="ECO:0000256" key="4">
    <source>
        <dbReference type="ARBA" id="ARBA00022771"/>
    </source>
</evidence>
<feature type="site" description="Interaction with DNA" evidence="10">
    <location>
        <position position="140"/>
    </location>
</feature>
<evidence type="ECO:0000256" key="7">
    <source>
        <dbReference type="ARBA" id="ARBA00023029"/>
    </source>
</evidence>
<dbReference type="InterPro" id="IPR006171">
    <property type="entry name" value="TOPRIM_dom"/>
</dbReference>
<evidence type="ECO:0000313" key="15">
    <source>
        <dbReference type="Proteomes" id="UP000266568"/>
    </source>
</evidence>
<comment type="function">
    <text evidence="10">Releases the supercoiling and torsional tension of DNA, which is introduced during the DNA replication and transcription, by transiently cleaving and rejoining one strand of the DNA duplex. Introduces a single-strand break via transesterification at a target site in duplex DNA. The scissile phosphodiester is attacked by the catalytic tyrosine of the enzyme, resulting in the formation of a DNA-(5'-phosphotyrosyl)-enzyme intermediate and the expulsion of a 3'-OH DNA strand. The free DNA strand then undergoes passage around the unbroken strand, thus removing DNA supercoils. Finally, in the religation step, the DNA 3'-OH attacks the covalent intermediate to expel the active-site tyrosine and restore the DNA phosphodiester backbone.</text>
</comment>
<dbReference type="SMART" id="SM00436">
    <property type="entry name" value="TOP1Bc"/>
    <property type="match status" value="1"/>
</dbReference>
<dbReference type="RefSeq" id="WP_119035895.1">
    <property type="nucleotide sequence ID" value="NZ_QXDC01000003.1"/>
</dbReference>
<dbReference type="InterPro" id="IPR003601">
    <property type="entry name" value="Topo_IA_2"/>
</dbReference>
<dbReference type="InterPro" id="IPR003602">
    <property type="entry name" value="Topo_IA_DNA-bd_dom"/>
</dbReference>
<evidence type="ECO:0000256" key="5">
    <source>
        <dbReference type="ARBA" id="ARBA00022833"/>
    </source>
</evidence>
<feature type="region of interest" description="Disordered" evidence="11">
    <location>
        <begin position="419"/>
        <end position="459"/>
    </location>
</feature>
<feature type="site" description="Interaction with DNA" evidence="10">
    <location>
        <position position="495"/>
    </location>
</feature>
<comment type="subunit">
    <text evidence="10">Monomer.</text>
</comment>
<dbReference type="HAMAP" id="MF_00952">
    <property type="entry name" value="Topoisom_1_prok"/>
    <property type="match status" value="1"/>
</dbReference>
<dbReference type="PANTHER" id="PTHR42785:SF1">
    <property type="entry name" value="DNA TOPOISOMERASE"/>
    <property type="match status" value="1"/>
</dbReference>
<dbReference type="PROSITE" id="PS00396">
    <property type="entry name" value="TOPO_IA_1"/>
    <property type="match status" value="1"/>
</dbReference>
<dbReference type="Proteomes" id="UP000266568">
    <property type="component" value="Unassembled WGS sequence"/>
</dbReference>
<dbReference type="Pfam" id="PF13368">
    <property type="entry name" value="Toprim_C_rpt"/>
    <property type="match status" value="3"/>
</dbReference>
<dbReference type="SUPFAM" id="SSF56712">
    <property type="entry name" value="Prokaryotic type I DNA topoisomerase"/>
    <property type="match status" value="1"/>
</dbReference>
<dbReference type="Gene3D" id="2.70.20.10">
    <property type="entry name" value="Topoisomerase I, domain 3"/>
    <property type="match status" value="1"/>
</dbReference>
<dbReference type="GO" id="GO:0008270">
    <property type="term" value="F:zinc ion binding"/>
    <property type="evidence" value="ECO:0007669"/>
    <property type="project" value="UniProtKB-KW"/>
</dbReference>
<gene>
    <name evidence="10" type="primary">topA</name>
    <name evidence="14" type="ORF">DFR49_2451</name>
</gene>